<dbReference type="AlphaFoldDB" id="A0A556QRF9"/>
<keyword evidence="2" id="KW-0472">Membrane</keyword>
<protein>
    <submittedName>
        <fullName evidence="3">Uncharacterized protein</fullName>
    </submittedName>
</protein>
<accession>A0A556QRF9</accession>
<dbReference type="OrthoDB" id="194489at2"/>
<evidence type="ECO:0000256" key="2">
    <source>
        <dbReference type="SAM" id="Phobius"/>
    </source>
</evidence>
<feature type="coiled-coil region" evidence="1">
    <location>
        <begin position="39"/>
        <end position="83"/>
    </location>
</feature>
<sequence length="187" mass="20518">MSIDSKTLVAGIKKYPVVAVSGLIAVGLLMALYFRGGKIDEQQIELARVSAESERYRSNISNSAQLQEQLAFLIQANDAVKNRAMDIEGLAQNLQYFYRLELETGVKYSDLRPAAKPPVRGAVTKGPAPVYVPLNYIVNVQGDFPQIILFLRRLEQGVYFCRVNSAVASNTGTGLTLNLNLDLLGIP</sequence>
<organism evidence="3 4">
    <name type="scientific">Rariglobus hedericola</name>
    <dbReference type="NCBI Taxonomy" id="2597822"/>
    <lineage>
        <taxon>Bacteria</taxon>
        <taxon>Pseudomonadati</taxon>
        <taxon>Verrucomicrobiota</taxon>
        <taxon>Opitutia</taxon>
        <taxon>Opitutales</taxon>
        <taxon>Opitutaceae</taxon>
        <taxon>Rariglobus</taxon>
    </lineage>
</organism>
<evidence type="ECO:0000256" key="1">
    <source>
        <dbReference type="SAM" id="Coils"/>
    </source>
</evidence>
<name>A0A556QRF9_9BACT</name>
<dbReference type="RefSeq" id="WP_144229564.1">
    <property type="nucleotide sequence ID" value="NZ_CBCRVV010000018.1"/>
</dbReference>
<comment type="caution">
    <text evidence="3">The sequence shown here is derived from an EMBL/GenBank/DDBJ whole genome shotgun (WGS) entry which is preliminary data.</text>
</comment>
<keyword evidence="2" id="KW-0812">Transmembrane</keyword>
<keyword evidence="4" id="KW-1185">Reference proteome</keyword>
<dbReference type="EMBL" id="VMBG01000001">
    <property type="protein sequence ID" value="TSJ79221.1"/>
    <property type="molecule type" value="Genomic_DNA"/>
</dbReference>
<keyword evidence="2" id="KW-1133">Transmembrane helix</keyword>
<gene>
    <name evidence="3" type="ORF">FPL22_07990</name>
</gene>
<reference evidence="3 4" key="1">
    <citation type="submission" date="2019-07" db="EMBL/GenBank/DDBJ databases">
        <title>Description of 53C-WASEF.</title>
        <authorList>
            <person name="Pitt A."/>
            <person name="Hahn M.W."/>
        </authorList>
    </citation>
    <scope>NUCLEOTIDE SEQUENCE [LARGE SCALE GENOMIC DNA]</scope>
    <source>
        <strain evidence="3 4">53C-WASEF</strain>
    </source>
</reference>
<proteinExistence type="predicted"/>
<evidence type="ECO:0000313" key="4">
    <source>
        <dbReference type="Proteomes" id="UP000315648"/>
    </source>
</evidence>
<feature type="transmembrane region" description="Helical" evidence="2">
    <location>
        <begin position="15"/>
        <end position="34"/>
    </location>
</feature>
<keyword evidence="1" id="KW-0175">Coiled coil</keyword>
<dbReference type="Proteomes" id="UP000315648">
    <property type="component" value="Unassembled WGS sequence"/>
</dbReference>
<evidence type="ECO:0000313" key="3">
    <source>
        <dbReference type="EMBL" id="TSJ79221.1"/>
    </source>
</evidence>